<evidence type="ECO:0000256" key="12">
    <source>
        <dbReference type="ARBA" id="ARBA00022895"/>
    </source>
</evidence>
<evidence type="ECO:0000256" key="10">
    <source>
        <dbReference type="ARBA" id="ARBA00022806"/>
    </source>
</evidence>
<protein>
    <recommendedName>
        <fullName evidence="5">ATP-dependent DNA helicase II subunit 2</fullName>
        <ecNumber evidence="4">3.6.4.12</ecNumber>
    </recommendedName>
    <alternativeName>
        <fullName evidence="17">ATP-dependent DNA helicase II subunit Ku80</fullName>
    </alternativeName>
</protein>
<evidence type="ECO:0000256" key="7">
    <source>
        <dbReference type="ARBA" id="ARBA00022741"/>
    </source>
</evidence>
<evidence type="ECO:0000256" key="16">
    <source>
        <dbReference type="ARBA" id="ARBA00023242"/>
    </source>
</evidence>
<keyword evidence="13" id="KW-0238">DNA-binding</keyword>
<dbReference type="GO" id="GO:0043564">
    <property type="term" value="C:Ku70:Ku80 complex"/>
    <property type="evidence" value="ECO:0007669"/>
    <property type="project" value="InterPro"/>
</dbReference>
<dbReference type="GO" id="GO:0003690">
    <property type="term" value="F:double-stranded DNA binding"/>
    <property type="evidence" value="ECO:0007669"/>
    <property type="project" value="TreeGrafter"/>
</dbReference>
<dbReference type="AlphaFoldDB" id="A0A4Y7PMZ5"/>
<dbReference type="InterPro" id="IPR006164">
    <property type="entry name" value="DNA_bd_Ku70/Ku80"/>
</dbReference>
<reference evidence="20 21" key="1">
    <citation type="submission" date="2018-06" db="EMBL/GenBank/DDBJ databases">
        <title>A transcriptomic atlas of mushroom development highlights an independent origin of complex multicellularity.</title>
        <authorList>
            <consortium name="DOE Joint Genome Institute"/>
            <person name="Krizsan K."/>
            <person name="Almasi E."/>
            <person name="Merenyi Z."/>
            <person name="Sahu N."/>
            <person name="Viragh M."/>
            <person name="Koszo T."/>
            <person name="Mondo S."/>
            <person name="Kiss B."/>
            <person name="Balint B."/>
            <person name="Kues U."/>
            <person name="Barry K."/>
            <person name="Hegedus J.C."/>
            <person name="Henrissat B."/>
            <person name="Johnson J."/>
            <person name="Lipzen A."/>
            <person name="Ohm R."/>
            <person name="Nagy I."/>
            <person name="Pangilinan J."/>
            <person name="Yan J."/>
            <person name="Xiong Y."/>
            <person name="Grigoriev I.V."/>
            <person name="Hibbett D.S."/>
            <person name="Nagy L.G."/>
        </authorList>
    </citation>
    <scope>NUCLEOTIDE SEQUENCE [LARGE SCALE GENOMIC DNA]</scope>
    <source>
        <strain evidence="20 21">SZMC22713</strain>
    </source>
</reference>
<dbReference type="GO" id="GO:0042162">
    <property type="term" value="F:telomeric DNA binding"/>
    <property type="evidence" value="ECO:0007669"/>
    <property type="project" value="InterPro"/>
</dbReference>
<evidence type="ECO:0000256" key="1">
    <source>
        <dbReference type="ARBA" id="ARBA00004123"/>
    </source>
</evidence>
<dbReference type="GO" id="GO:0005524">
    <property type="term" value="F:ATP binding"/>
    <property type="evidence" value="ECO:0007669"/>
    <property type="project" value="UniProtKB-KW"/>
</dbReference>
<dbReference type="OrthoDB" id="30826at2759"/>
<keyword evidence="8" id="KW-0227">DNA damage</keyword>
<accession>A0A4Y7PMZ5</accession>
<dbReference type="Gene3D" id="1.10.1600.10">
    <property type="match status" value="1"/>
</dbReference>
<keyword evidence="9" id="KW-0378">Hydrolase</keyword>
<keyword evidence="10" id="KW-0347">Helicase</keyword>
<dbReference type="VEuPathDB" id="FungiDB:BD410DRAFT_795982"/>
<keyword evidence="6" id="KW-0158">Chromosome</keyword>
<evidence type="ECO:0000256" key="13">
    <source>
        <dbReference type="ARBA" id="ARBA00023125"/>
    </source>
</evidence>
<keyword evidence="16" id="KW-0539">Nucleus</keyword>
<feature type="compositionally biased region" description="Low complexity" evidence="18">
    <location>
        <begin position="718"/>
        <end position="727"/>
    </location>
</feature>
<dbReference type="EC" id="3.6.4.12" evidence="4"/>
<organism evidence="20 21">
    <name type="scientific">Rickenella mellea</name>
    <dbReference type="NCBI Taxonomy" id="50990"/>
    <lineage>
        <taxon>Eukaryota</taxon>
        <taxon>Fungi</taxon>
        <taxon>Dikarya</taxon>
        <taxon>Basidiomycota</taxon>
        <taxon>Agaricomycotina</taxon>
        <taxon>Agaricomycetes</taxon>
        <taxon>Hymenochaetales</taxon>
        <taxon>Rickenellaceae</taxon>
        <taxon>Rickenella</taxon>
    </lineage>
</organism>
<dbReference type="Pfam" id="PF02735">
    <property type="entry name" value="Ku"/>
    <property type="match status" value="1"/>
</dbReference>
<evidence type="ECO:0000259" key="19">
    <source>
        <dbReference type="SMART" id="SM00559"/>
    </source>
</evidence>
<evidence type="ECO:0000256" key="2">
    <source>
        <dbReference type="ARBA" id="ARBA00004574"/>
    </source>
</evidence>
<dbReference type="SUPFAM" id="SSF101420">
    <property type="entry name" value="C-terminal domain of Ku80"/>
    <property type="match status" value="1"/>
</dbReference>
<dbReference type="InterPro" id="IPR036465">
    <property type="entry name" value="vWFA_dom_sf"/>
</dbReference>
<dbReference type="Gene3D" id="3.40.50.410">
    <property type="entry name" value="von Willebrand factor, type A domain"/>
    <property type="match status" value="1"/>
</dbReference>
<evidence type="ECO:0000256" key="4">
    <source>
        <dbReference type="ARBA" id="ARBA00012551"/>
    </source>
</evidence>
<evidence type="ECO:0000256" key="9">
    <source>
        <dbReference type="ARBA" id="ARBA00022801"/>
    </source>
</evidence>
<gene>
    <name evidence="20" type="ORF">BD410DRAFT_795982</name>
</gene>
<dbReference type="GO" id="GO:0006310">
    <property type="term" value="P:DNA recombination"/>
    <property type="evidence" value="ECO:0007669"/>
    <property type="project" value="UniProtKB-KW"/>
</dbReference>
<keyword evidence="11" id="KW-0067">ATP-binding</keyword>
<feature type="compositionally biased region" description="Acidic residues" evidence="18">
    <location>
        <begin position="673"/>
        <end position="687"/>
    </location>
</feature>
<evidence type="ECO:0000256" key="8">
    <source>
        <dbReference type="ARBA" id="ARBA00022763"/>
    </source>
</evidence>
<keyword evidence="12" id="KW-0779">Telomere</keyword>
<dbReference type="Gene3D" id="2.40.290.10">
    <property type="match status" value="1"/>
</dbReference>
<feature type="compositionally biased region" description="Basic and acidic residues" evidence="18">
    <location>
        <begin position="351"/>
        <end position="360"/>
    </location>
</feature>
<feature type="domain" description="Ku" evidence="19">
    <location>
        <begin position="360"/>
        <end position="495"/>
    </location>
</feature>
<dbReference type="InterPro" id="IPR016194">
    <property type="entry name" value="SPOC-like_C_dom_sf"/>
</dbReference>
<proteinExistence type="inferred from homology"/>
<keyword evidence="7" id="KW-0547">Nucleotide-binding</keyword>
<comment type="subcellular location">
    <subcellularLocation>
        <location evidence="2">Chromosome</location>
        <location evidence="2">Telomere</location>
    </subcellularLocation>
    <subcellularLocation>
        <location evidence="1">Nucleus</location>
    </subcellularLocation>
</comment>
<dbReference type="InterPro" id="IPR036494">
    <property type="entry name" value="Ku_C_sf"/>
</dbReference>
<dbReference type="SUPFAM" id="SSF100939">
    <property type="entry name" value="SPOC domain-like"/>
    <property type="match status" value="1"/>
</dbReference>
<dbReference type="PANTHER" id="PTHR12604:SF4">
    <property type="entry name" value="X-RAY REPAIR CROSS-COMPLEMENTING PROTEIN 5"/>
    <property type="match status" value="1"/>
</dbReference>
<dbReference type="InterPro" id="IPR014893">
    <property type="entry name" value="Ku_PK_bind"/>
</dbReference>
<keyword evidence="15" id="KW-0234">DNA repair</keyword>
<dbReference type="EMBL" id="ML170260">
    <property type="protein sequence ID" value="TDL15840.1"/>
    <property type="molecule type" value="Genomic_DNA"/>
</dbReference>
<evidence type="ECO:0000313" key="21">
    <source>
        <dbReference type="Proteomes" id="UP000294933"/>
    </source>
</evidence>
<dbReference type="FunFam" id="1.10.1600.10:FF:000002">
    <property type="entry name" value="X-ray repair cross-complementing protein 5"/>
    <property type="match status" value="1"/>
</dbReference>
<dbReference type="GO" id="GO:0003684">
    <property type="term" value="F:damaged DNA binding"/>
    <property type="evidence" value="ECO:0007669"/>
    <property type="project" value="InterPro"/>
</dbReference>
<dbReference type="InterPro" id="IPR024193">
    <property type="entry name" value="Ku80"/>
</dbReference>
<dbReference type="Proteomes" id="UP000294933">
    <property type="component" value="Unassembled WGS sequence"/>
</dbReference>
<dbReference type="GO" id="GO:0000781">
    <property type="term" value="C:chromosome, telomeric region"/>
    <property type="evidence" value="ECO:0007669"/>
    <property type="project" value="UniProtKB-SubCell"/>
</dbReference>
<evidence type="ECO:0000256" key="11">
    <source>
        <dbReference type="ARBA" id="ARBA00022840"/>
    </source>
</evidence>
<dbReference type="SUPFAM" id="SSF53300">
    <property type="entry name" value="vWA-like"/>
    <property type="match status" value="1"/>
</dbReference>
<dbReference type="GO" id="GO:0003678">
    <property type="term" value="F:DNA helicase activity"/>
    <property type="evidence" value="ECO:0007669"/>
    <property type="project" value="UniProtKB-EC"/>
</dbReference>
<evidence type="ECO:0000313" key="20">
    <source>
        <dbReference type="EMBL" id="TDL15840.1"/>
    </source>
</evidence>
<dbReference type="SMART" id="SM00559">
    <property type="entry name" value="Ku78"/>
    <property type="match status" value="1"/>
</dbReference>
<evidence type="ECO:0000256" key="15">
    <source>
        <dbReference type="ARBA" id="ARBA00023204"/>
    </source>
</evidence>
<evidence type="ECO:0000256" key="14">
    <source>
        <dbReference type="ARBA" id="ARBA00023172"/>
    </source>
</evidence>
<dbReference type="InterPro" id="IPR005161">
    <property type="entry name" value="Ku_N"/>
</dbReference>
<dbReference type="STRING" id="50990.A0A4Y7PMZ5"/>
<feature type="compositionally biased region" description="Acidic residues" evidence="18">
    <location>
        <begin position="329"/>
        <end position="350"/>
    </location>
</feature>
<dbReference type="GO" id="GO:0006303">
    <property type="term" value="P:double-strand break repair via nonhomologous end joining"/>
    <property type="evidence" value="ECO:0007669"/>
    <property type="project" value="InterPro"/>
</dbReference>
<evidence type="ECO:0000256" key="6">
    <source>
        <dbReference type="ARBA" id="ARBA00022454"/>
    </source>
</evidence>
<feature type="region of interest" description="Disordered" evidence="18">
    <location>
        <begin position="642"/>
        <end position="735"/>
    </location>
</feature>
<dbReference type="Gene3D" id="1.25.40.240">
    <property type="entry name" value="Ku, C-terminal domain"/>
    <property type="match status" value="1"/>
</dbReference>
<dbReference type="Pfam" id="PF08785">
    <property type="entry name" value="Ku_PK_bind"/>
    <property type="match status" value="1"/>
</dbReference>
<feature type="region of interest" description="Disordered" evidence="18">
    <location>
        <begin position="325"/>
        <end position="360"/>
    </location>
</feature>
<dbReference type="FunFam" id="3.40.50.410:FF:000073">
    <property type="entry name" value="ATP-dependent DNA helicase II subunit 2"/>
    <property type="match status" value="1"/>
</dbReference>
<feature type="compositionally biased region" description="Polar residues" evidence="18">
    <location>
        <begin position="705"/>
        <end position="714"/>
    </location>
</feature>
<keyword evidence="21" id="KW-1185">Reference proteome</keyword>
<sequence>MPAERAGYTVTMFLVDVSPSMGKTRVVDLPDGPKGEKRTREMTNLEWALQFVLLKIQEMIYNGRKTDQCGVILFGTEDTENCINEEGGGYDHVTDFIPIAQPNSGTLAKLQALKPSTVVGDPIDAIIVGIETQDRYLGNKKTWTRKLVMVTDGENPIEVEDWELTTKKMNALDVRTTIVGVDFDDEEFGFQEEDKSHIKRENEQFLSTFVSSLTNGILGTCAFALQECVRPEPKLTKSALMAYVLRLGDVATRPEEAVEVLVKTSKCTAVARPPSMKKFAKRVKVGEAEVDDMDIDFDDSNEVDGEDKKDIYAMLKMRTEYYLDRVDGEGGDGENENDNPEGEGEQQDGEGGEKKTTEAVERVDKEQLIKGFKYGSSYAPCPDGQFPKLTTEKGIDICGFFPDKNLRRDWAMSEVQYIWADPSSGQQQVAFSSIVQAMLERNVVAFARWVTRDGMDPKMGVLVPRSFEKVDCLLWVQMPFADDVRRYTFQSLENLVSKKGEKIEKHAYLPTEEQMSAMDAFVDSMDLMHAGDKDEEGNRMPWFDPRFSFNPAVHRIKQALFHAAVVTDLKTNPLPLPHPEIVKYLEPPRRVLKRAHDATENCKSAFKVQQVPKRVARARKDGHVHAQDDEDEELLLDQFAKRPTTQSVRAPSPTLVESHIKGNGKGKERVDGDVMDVDSTTEPESDGEGAVTQGKKAKKGANALPTPTHSQRSSPDPAESGGASAGSTGREPGRIIGRAHPLEDFEKNIRQGDIVSKAVEDLAWVVKDIVMRPFASRRHEEMVRCMKKLRETCLHEDEIDAWNFFLRDLKASCLAESGISNHEFWEAIQAKGNEMSLISAGEASSLGGQSKISESEAAKFLQT</sequence>
<evidence type="ECO:0000256" key="5">
    <source>
        <dbReference type="ARBA" id="ARBA00021792"/>
    </source>
</evidence>
<dbReference type="PANTHER" id="PTHR12604">
    <property type="entry name" value="KU AUTOANTIGEN DNA HELICASE"/>
    <property type="match status" value="1"/>
</dbReference>
<keyword evidence="14" id="KW-0233">DNA recombination</keyword>
<comment type="similarity">
    <text evidence="3">Belongs to the ku80 family.</text>
</comment>
<evidence type="ECO:0000256" key="18">
    <source>
        <dbReference type="SAM" id="MobiDB-lite"/>
    </source>
</evidence>
<dbReference type="CDD" id="cd00873">
    <property type="entry name" value="KU80"/>
    <property type="match status" value="1"/>
</dbReference>
<dbReference type="Pfam" id="PF03731">
    <property type="entry name" value="Ku_N"/>
    <property type="match status" value="1"/>
</dbReference>
<dbReference type="GO" id="GO:0016787">
    <property type="term" value="F:hydrolase activity"/>
    <property type="evidence" value="ECO:0007669"/>
    <property type="project" value="UniProtKB-KW"/>
</dbReference>
<name>A0A4Y7PMZ5_9AGAM</name>
<evidence type="ECO:0000256" key="17">
    <source>
        <dbReference type="ARBA" id="ARBA00031847"/>
    </source>
</evidence>
<evidence type="ECO:0000256" key="3">
    <source>
        <dbReference type="ARBA" id="ARBA00007726"/>
    </source>
</evidence>
<dbReference type="GO" id="GO:0000723">
    <property type="term" value="P:telomere maintenance"/>
    <property type="evidence" value="ECO:0007669"/>
    <property type="project" value="InterPro"/>
</dbReference>